<accession>Q70JB0</accession>
<gene>
    <name evidence="2" type="primary">phr7</name>
</gene>
<dbReference type="AlphaFoldDB" id="Q70JB0"/>
<proteinExistence type="predicted"/>
<sequence>MRNFILRVGVWMILFFSSSRWWMLKNKFKGAISCMKCKSLFSVAIILGVLTLGVAGFSYVDHGDMHVASRNAT</sequence>
<evidence type="ECO:0000256" key="1">
    <source>
        <dbReference type="SAM" id="Phobius"/>
    </source>
</evidence>
<protein>
    <submittedName>
        <fullName evidence="2">Putative RapB protein</fullName>
    </submittedName>
</protein>
<feature type="transmembrane region" description="Helical" evidence="1">
    <location>
        <begin position="40"/>
        <end position="60"/>
    </location>
</feature>
<geneLocation type="plasmid" evidence="2">
    <name>pFL7</name>
</geneLocation>
<evidence type="ECO:0000313" key="2">
    <source>
        <dbReference type="EMBL" id="CAE17314.1"/>
    </source>
</evidence>
<organism evidence="2">
    <name type="scientific">Bacillus licheniformis</name>
    <dbReference type="NCBI Taxonomy" id="1402"/>
    <lineage>
        <taxon>Bacteria</taxon>
        <taxon>Bacillati</taxon>
        <taxon>Bacillota</taxon>
        <taxon>Bacilli</taxon>
        <taxon>Bacillales</taxon>
        <taxon>Bacillaceae</taxon>
        <taxon>Bacillus</taxon>
    </lineage>
</organism>
<dbReference type="EMBL" id="AJ577855">
    <property type="protein sequence ID" value="CAE17314.1"/>
    <property type="molecule type" value="Genomic_DNA"/>
</dbReference>
<keyword evidence="2" id="KW-0614">Plasmid</keyword>
<name>Q70JB0_BACLI</name>
<reference evidence="2" key="1">
    <citation type="journal article" date="2004" name="Plasmid">
        <title>Complete sequence and structural organization of pFL5 and pFL7, two cryptic plasmids from Bacillus licheniformis.</title>
        <authorList>
            <person name="Parini C."/>
            <person name="Guglielmetti S."/>
            <person name="Mora D."/>
            <person name="Ricca G."/>
        </authorList>
    </citation>
    <scope>NUCLEOTIDE SEQUENCE [LARGE SCALE GENOMIC DNA]</scope>
    <source>
        <strain evidence="2">FL7</strain>
        <plasmid evidence="2">pFL7</plasmid>
    </source>
</reference>
<feature type="transmembrane region" description="Helical" evidence="1">
    <location>
        <begin position="6"/>
        <end position="24"/>
    </location>
</feature>
<keyword evidence="1" id="KW-1133">Transmembrane helix</keyword>
<keyword evidence="1" id="KW-0812">Transmembrane</keyword>
<keyword evidence="1" id="KW-0472">Membrane</keyword>